<feature type="domain" description="Sulfatase N-terminal" evidence="1">
    <location>
        <begin position="3"/>
        <end position="363"/>
    </location>
</feature>
<dbReference type="Gene3D" id="3.40.720.10">
    <property type="entry name" value="Alkaline Phosphatase, subunit A"/>
    <property type="match status" value="1"/>
</dbReference>
<evidence type="ECO:0000313" key="2">
    <source>
        <dbReference type="EMBL" id="SEH74867.1"/>
    </source>
</evidence>
<organism evidence="2 3">
    <name type="scientific">Akkermansia glycaniphila</name>
    <dbReference type="NCBI Taxonomy" id="1679444"/>
    <lineage>
        <taxon>Bacteria</taxon>
        <taxon>Pseudomonadati</taxon>
        <taxon>Verrucomicrobiota</taxon>
        <taxon>Verrucomicrobiia</taxon>
        <taxon>Verrucomicrobiales</taxon>
        <taxon>Akkermansiaceae</taxon>
        <taxon>Akkermansia</taxon>
    </lineage>
</organism>
<dbReference type="Pfam" id="PF00884">
    <property type="entry name" value="Sulfatase"/>
    <property type="match status" value="1"/>
</dbReference>
<accession>A0A1H6KI14</accession>
<dbReference type="InterPro" id="IPR000917">
    <property type="entry name" value="Sulfatase_N"/>
</dbReference>
<dbReference type="SUPFAM" id="SSF53649">
    <property type="entry name" value="Alkaline phosphatase-like"/>
    <property type="match status" value="1"/>
</dbReference>
<dbReference type="InterPro" id="IPR017850">
    <property type="entry name" value="Alkaline_phosphatase_core_sf"/>
</dbReference>
<gene>
    <name evidence="2" type="ORF">PYTT_0425</name>
</gene>
<dbReference type="KEGG" id="agl:PYTT_0425"/>
<reference evidence="3" key="1">
    <citation type="submission" date="2016-09" db="EMBL/GenBank/DDBJ databases">
        <authorList>
            <person name="Koehorst J."/>
        </authorList>
    </citation>
    <scope>NUCLEOTIDE SEQUENCE [LARGE SCALE GENOMIC DNA]</scope>
</reference>
<dbReference type="PANTHER" id="PTHR43751:SF3">
    <property type="entry name" value="SULFATASE N-TERMINAL DOMAIN-CONTAINING PROTEIN"/>
    <property type="match status" value="1"/>
</dbReference>
<dbReference type="STRING" id="1679444.PYTT_0425"/>
<dbReference type="PANTHER" id="PTHR43751">
    <property type="entry name" value="SULFATASE"/>
    <property type="match status" value="1"/>
</dbReference>
<sequence length="629" mass="70231">MGWGDLGIYQNDRLKKGLPAMQNPNLDKLANEGMLLKRHYTSCPVCAPARASLFSGVHQGHAKVIRDRSFDMPLENNHTLATVLKEAGYATAMIGKWGLAGGQEMQGSPATSSAYPTKRGFDYYFGYLDHVTGHKHYPKEDKAAPQVKSKVNGIWDGETLITGQCDKAYSTDLLTARAKKWIVDTHRQDPAKPFFLALTYIAPHSELEIPTGPYPAGGGLRGGMQWLGEPHRLINTAQGKINSWIYPRYAKKDWPMAEKRYATMVARVDDGIGDLVQLLKDLGIDRNTVIVFTSDNGPHDEGGQNPQFFRNYGPFDGVKQDIWEGGCRVPTIVRWPGRIPSGKSSDLPCQFQDWMATFSNMAGRSAPWRCDGVSLLPTLTGKGKQAASPVYIEYCAKKSASRLKTPGYADFAPQRRRAERGEMQCIYLGKYKGVRSNIQSHEDAFEIYDTLKDPGERRNLADTAEGSKMQRQMHEQVLRMRRIYDYCHPTRGRCAERPYDSVPVPSVAVPGKDELSVDARGENHVFYIHIPEDGEYKFRLRLDGKDARGFVRLWDMQLVDADFNYDGKSEATSSMAEGTTEGDARKSGKRGILLQAGYHRVTVSCTKGTGFHLYRDPGGEELVPLNKEG</sequence>
<dbReference type="InterPro" id="IPR052701">
    <property type="entry name" value="GAG_Ulvan_Degrading_Sulfatases"/>
</dbReference>
<name>A0A1H6KI14_9BACT</name>
<protein>
    <submittedName>
        <fullName evidence="2">Sulfatase</fullName>
    </submittedName>
</protein>
<proteinExistence type="predicted"/>
<dbReference type="Proteomes" id="UP000176204">
    <property type="component" value="Chromosome I"/>
</dbReference>
<dbReference type="AlphaFoldDB" id="A0A1H6KI14"/>
<evidence type="ECO:0000259" key="1">
    <source>
        <dbReference type="Pfam" id="PF00884"/>
    </source>
</evidence>
<keyword evidence="3" id="KW-1185">Reference proteome</keyword>
<dbReference type="EMBL" id="LT629973">
    <property type="protein sequence ID" value="SEH74867.1"/>
    <property type="molecule type" value="Genomic_DNA"/>
</dbReference>
<evidence type="ECO:0000313" key="3">
    <source>
        <dbReference type="Proteomes" id="UP000176204"/>
    </source>
</evidence>